<reference evidence="1" key="1">
    <citation type="submission" date="2021-05" db="EMBL/GenBank/DDBJ databases">
        <authorList>
            <person name="Alioto T."/>
            <person name="Alioto T."/>
            <person name="Gomez Garrido J."/>
        </authorList>
    </citation>
    <scope>NUCLEOTIDE SEQUENCE</scope>
</reference>
<sequence length="111" mass="12105">MAIDHVLFAWKINEIQRTGVFVRVAWHPRFSRNSCNHDKLLLLRLAVPVLLGAQHGSANFRCAVQGDRERDDDGAGFAQIHPVRRGGGLWLEEHAGCVPAAGGGGAGKWRG</sequence>
<name>A0A8D8CDP8_CULPI</name>
<dbReference type="EMBL" id="HBUE01210102">
    <property type="protein sequence ID" value="CAG6534084.1"/>
    <property type="molecule type" value="Transcribed_RNA"/>
</dbReference>
<dbReference type="EMBL" id="HBUE01118557">
    <property type="protein sequence ID" value="CAG6491417.1"/>
    <property type="molecule type" value="Transcribed_RNA"/>
</dbReference>
<dbReference type="EMBL" id="HBUE01118556">
    <property type="protein sequence ID" value="CAG6491414.1"/>
    <property type="molecule type" value="Transcribed_RNA"/>
</dbReference>
<proteinExistence type="predicted"/>
<dbReference type="AlphaFoldDB" id="A0A8D8CDP8"/>
<dbReference type="EMBL" id="HBUE01316517">
    <property type="protein sequence ID" value="CAG6585984.1"/>
    <property type="molecule type" value="Transcribed_RNA"/>
</dbReference>
<evidence type="ECO:0000313" key="1">
    <source>
        <dbReference type="EMBL" id="CAG6491417.1"/>
    </source>
</evidence>
<protein>
    <submittedName>
        <fullName evidence="1">(northern house mosquito) hypothetical protein</fullName>
    </submittedName>
</protein>
<accession>A0A8D8CDP8</accession>
<organism evidence="1">
    <name type="scientific">Culex pipiens</name>
    <name type="common">House mosquito</name>
    <dbReference type="NCBI Taxonomy" id="7175"/>
    <lineage>
        <taxon>Eukaryota</taxon>
        <taxon>Metazoa</taxon>
        <taxon>Ecdysozoa</taxon>
        <taxon>Arthropoda</taxon>
        <taxon>Hexapoda</taxon>
        <taxon>Insecta</taxon>
        <taxon>Pterygota</taxon>
        <taxon>Neoptera</taxon>
        <taxon>Endopterygota</taxon>
        <taxon>Diptera</taxon>
        <taxon>Nematocera</taxon>
        <taxon>Culicoidea</taxon>
        <taxon>Culicidae</taxon>
        <taxon>Culicinae</taxon>
        <taxon>Culicini</taxon>
        <taxon>Culex</taxon>
        <taxon>Culex</taxon>
    </lineage>
</organism>